<protein>
    <submittedName>
        <fullName evidence="2">Uncharacterized protein</fullName>
    </submittedName>
</protein>
<dbReference type="Proteomes" id="UP001153069">
    <property type="component" value="Unassembled WGS sequence"/>
</dbReference>
<evidence type="ECO:0000256" key="1">
    <source>
        <dbReference type="SAM" id="MobiDB-lite"/>
    </source>
</evidence>
<evidence type="ECO:0000313" key="2">
    <source>
        <dbReference type="EMBL" id="CAB9513660.1"/>
    </source>
</evidence>
<feature type="compositionally biased region" description="Basic and acidic residues" evidence="1">
    <location>
        <begin position="1"/>
        <end position="17"/>
    </location>
</feature>
<gene>
    <name evidence="2" type="ORF">SEMRO_605_G174220.1</name>
</gene>
<feature type="compositionally biased region" description="Polar residues" evidence="1">
    <location>
        <begin position="41"/>
        <end position="54"/>
    </location>
</feature>
<dbReference type="AlphaFoldDB" id="A0A9N8E4C1"/>
<feature type="region of interest" description="Disordered" evidence="1">
    <location>
        <begin position="403"/>
        <end position="471"/>
    </location>
</feature>
<feature type="region of interest" description="Disordered" evidence="1">
    <location>
        <begin position="1"/>
        <end position="54"/>
    </location>
</feature>
<dbReference type="EMBL" id="CAICTM010000604">
    <property type="protein sequence ID" value="CAB9513660.1"/>
    <property type="molecule type" value="Genomic_DNA"/>
</dbReference>
<accession>A0A9N8E4C1</accession>
<comment type="caution">
    <text evidence="2">The sequence shown here is derived from an EMBL/GenBank/DDBJ whole genome shotgun (WGS) entry which is preliminary data.</text>
</comment>
<keyword evidence="3" id="KW-1185">Reference proteome</keyword>
<organism evidence="2 3">
    <name type="scientific">Seminavis robusta</name>
    <dbReference type="NCBI Taxonomy" id="568900"/>
    <lineage>
        <taxon>Eukaryota</taxon>
        <taxon>Sar</taxon>
        <taxon>Stramenopiles</taxon>
        <taxon>Ochrophyta</taxon>
        <taxon>Bacillariophyta</taxon>
        <taxon>Bacillariophyceae</taxon>
        <taxon>Bacillariophycidae</taxon>
        <taxon>Naviculales</taxon>
        <taxon>Naviculaceae</taxon>
        <taxon>Seminavis</taxon>
    </lineage>
</organism>
<name>A0A9N8E4C1_9STRA</name>
<reference evidence="2" key="1">
    <citation type="submission" date="2020-06" db="EMBL/GenBank/DDBJ databases">
        <authorList>
            <consortium name="Plant Systems Biology data submission"/>
        </authorList>
    </citation>
    <scope>NUCLEOTIDE SEQUENCE</scope>
    <source>
        <strain evidence="2">D6</strain>
    </source>
</reference>
<sequence length="471" mass="52332">MAEREENDKAFQEDKDTPPLIRDPQRVPKLFPSATKRLFPSDSSSTEAFRQRHSTQNLVACETARQGTNNVGKDISMVDSLGDPKRSVDQASWALENKQLGEEDEDFVCEESAGTEELVHQKAISQRRSMHDSERPNKRHKFMKCSQVSGQLHHETEGYPLQEPSQQPNIKRRFSEALDDGELLVSAFDDQYATKIGGLTRKKQPLLPSHDATTGIPRQVQVVAARPRGKNISAVARAMARSSPVLALYPTHQDTKMAPRSEVRGKDFSAMATSLRPKSPPRDIEIDANAMSTPTSPTRPLLPIVVSADSAKRNVMRQGIWSDDDDDDDDFEPLSIHFEPFTPLPTLFPYQEYLGFSDYGGNSRSVASASTFATMSSFPTIEKDIPVFDHLADDLKLAANQASTDHYHHKNSSRQSASDMSVAARSKNDTSTIHSGEMSCSLQSKERSLASMKVDLPLPPESNARLPLDQR</sequence>
<evidence type="ECO:0000313" key="3">
    <source>
        <dbReference type="Proteomes" id="UP001153069"/>
    </source>
</evidence>
<proteinExistence type="predicted"/>
<feature type="compositionally biased region" description="Polar residues" evidence="1">
    <location>
        <begin position="429"/>
        <end position="443"/>
    </location>
</feature>
<feature type="region of interest" description="Disordered" evidence="1">
    <location>
        <begin position="104"/>
        <end position="140"/>
    </location>
</feature>